<accession>A0A0B7BD92</accession>
<protein>
    <submittedName>
        <fullName evidence="2">Uncharacterized protein</fullName>
    </submittedName>
</protein>
<reference evidence="2" key="1">
    <citation type="submission" date="2014-12" db="EMBL/GenBank/DDBJ databases">
        <title>Insight into the proteome of Arion vulgaris.</title>
        <authorList>
            <person name="Aradska J."/>
            <person name="Bulat T."/>
            <person name="Smidak R."/>
            <person name="Sarate P."/>
            <person name="Gangsoo J."/>
            <person name="Sialana F."/>
            <person name="Bilban M."/>
            <person name="Lubec G."/>
        </authorList>
    </citation>
    <scope>NUCLEOTIDE SEQUENCE</scope>
    <source>
        <tissue evidence="2">Skin</tissue>
    </source>
</reference>
<gene>
    <name evidence="2" type="primary">ORF181958</name>
    <name evidence="1" type="synonym">ORF181940</name>
</gene>
<evidence type="ECO:0000313" key="2">
    <source>
        <dbReference type="EMBL" id="CEK91284.1"/>
    </source>
</evidence>
<dbReference type="EMBL" id="HACG01044419">
    <property type="protein sequence ID" value="CEK91284.1"/>
    <property type="molecule type" value="Transcribed_RNA"/>
</dbReference>
<dbReference type="AlphaFoldDB" id="A0A0B7BD92"/>
<name>A0A0B7BD92_9EUPU</name>
<dbReference type="EMBL" id="HACG01044415">
    <property type="protein sequence ID" value="CEK91280.1"/>
    <property type="molecule type" value="Transcribed_RNA"/>
</dbReference>
<sequence>MYSLFSGTLKERGLLHLLKETDTNNKNPGQYVEGLEIYELPFIPDSFRRRKIARYIPVISHIKGN</sequence>
<organism evidence="2">
    <name type="scientific">Arion vulgaris</name>
    <dbReference type="NCBI Taxonomy" id="1028688"/>
    <lineage>
        <taxon>Eukaryota</taxon>
        <taxon>Metazoa</taxon>
        <taxon>Spiralia</taxon>
        <taxon>Lophotrochozoa</taxon>
        <taxon>Mollusca</taxon>
        <taxon>Gastropoda</taxon>
        <taxon>Heterobranchia</taxon>
        <taxon>Euthyneura</taxon>
        <taxon>Panpulmonata</taxon>
        <taxon>Eupulmonata</taxon>
        <taxon>Stylommatophora</taxon>
        <taxon>Helicina</taxon>
        <taxon>Arionoidea</taxon>
        <taxon>Arionidae</taxon>
        <taxon>Arion</taxon>
    </lineage>
</organism>
<evidence type="ECO:0000313" key="1">
    <source>
        <dbReference type="EMBL" id="CEK91280.1"/>
    </source>
</evidence>
<proteinExistence type="predicted"/>